<proteinExistence type="predicted"/>
<dbReference type="Gene3D" id="2.170.150.40">
    <property type="entry name" value="Domain of unknown function (DUF427)"/>
    <property type="match status" value="1"/>
</dbReference>
<dbReference type="EMBL" id="SOBT01000008">
    <property type="protein sequence ID" value="TDU32618.1"/>
    <property type="molecule type" value="Genomic_DNA"/>
</dbReference>
<evidence type="ECO:0000313" key="2">
    <source>
        <dbReference type="EMBL" id="TDU32618.1"/>
    </source>
</evidence>
<feature type="domain" description="DUF427" evidence="1">
    <location>
        <begin position="24"/>
        <end position="116"/>
    </location>
</feature>
<dbReference type="Proteomes" id="UP000295341">
    <property type="component" value="Unassembled WGS sequence"/>
</dbReference>
<dbReference type="OrthoDB" id="4565346at2"/>
<protein>
    <submittedName>
        <fullName evidence="2">Uncharacterized protein (DUF427 family)</fullName>
    </submittedName>
</protein>
<dbReference type="PANTHER" id="PTHR34310">
    <property type="entry name" value="DUF427 DOMAIN PROTEIN (AFU_ORTHOLOGUE AFUA_3G02220)"/>
    <property type="match status" value="1"/>
</dbReference>
<reference evidence="2 3" key="1">
    <citation type="submission" date="2019-03" db="EMBL/GenBank/DDBJ databases">
        <title>Genomic Encyclopedia of Type Strains, Phase IV (KMG-IV): sequencing the most valuable type-strain genomes for metagenomic binning, comparative biology and taxonomic classification.</title>
        <authorList>
            <person name="Goeker M."/>
        </authorList>
    </citation>
    <scope>NUCLEOTIDE SEQUENCE [LARGE SCALE GENOMIC DNA]</scope>
    <source>
        <strain evidence="2 3">DSM 26377</strain>
    </source>
</reference>
<dbReference type="AlphaFoldDB" id="A0A4S3KAY0"/>
<evidence type="ECO:0000259" key="1">
    <source>
        <dbReference type="Pfam" id="PF04248"/>
    </source>
</evidence>
<name>A0A4S3KAY0_9GAMM</name>
<gene>
    <name evidence="2" type="ORF">DFR24_2016</name>
</gene>
<evidence type="ECO:0000313" key="3">
    <source>
        <dbReference type="Proteomes" id="UP000295341"/>
    </source>
</evidence>
<accession>A0A4S3KAY0</accession>
<keyword evidence="3" id="KW-1185">Reference proteome</keyword>
<organism evidence="2 3">
    <name type="scientific">Panacagrimonas perspica</name>
    <dbReference type="NCBI Taxonomy" id="381431"/>
    <lineage>
        <taxon>Bacteria</taxon>
        <taxon>Pseudomonadati</taxon>
        <taxon>Pseudomonadota</taxon>
        <taxon>Gammaproteobacteria</taxon>
        <taxon>Nevskiales</taxon>
        <taxon>Nevskiaceae</taxon>
        <taxon>Panacagrimonas</taxon>
    </lineage>
</organism>
<dbReference type="PANTHER" id="PTHR34310:SF9">
    <property type="entry name" value="BLR5716 PROTEIN"/>
    <property type="match status" value="1"/>
</dbReference>
<dbReference type="RefSeq" id="WP_133881102.1">
    <property type="nucleotide sequence ID" value="NZ_MWIN01000001.1"/>
</dbReference>
<dbReference type="InterPro" id="IPR038694">
    <property type="entry name" value="DUF427_sf"/>
</dbReference>
<dbReference type="InterPro" id="IPR007361">
    <property type="entry name" value="DUF427"/>
</dbReference>
<comment type="caution">
    <text evidence="2">The sequence shown here is derived from an EMBL/GenBank/DDBJ whole genome shotgun (WGS) entry which is preliminary data.</text>
</comment>
<dbReference type="Pfam" id="PF04248">
    <property type="entry name" value="NTP_transf_9"/>
    <property type="match status" value="1"/>
</dbReference>
<sequence length="122" mass="13886">MTSRRILKPSPEHPIDIELAGRRVTVKVDGKLIAQTENALELREAKYPPVLYIPRADVRMESLERSEHTTYCPFKGDANYYGIPALGERGANAIWTYENPYEAVAPIKEHLAFYPDRVEIVS</sequence>